<evidence type="ECO:0000256" key="3">
    <source>
        <dbReference type="ARBA" id="ARBA00022723"/>
    </source>
</evidence>
<dbReference type="SUPFAM" id="SSF53187">
    <property type="entry name" value="Zn-dependent exopeptidases"/>
    <property type="match status" value="1"/>
</dbReference>
<dbReference type="GO" id="GO:0016787">
    <property type="term" value="F:hydrolase activity"/>
    <property type="evidence" value="ECO:0007669"/>
    <property type="project" value="UniProtKB-KW"/>
</dbReference>
<dbReference type="InterPro" id="IPR050072">
    <property type="entry name" value="Peptidase_M20A"/>
</dbReference>
<accession>A0A9P8TL32</accession>
<reference evidence="7" key="2">
    <citation type="submission" date="2021-01" db="EMBL/GenBank/DDBJ databases">
        <authorList>
            <person name="Schikora-Tamarit M.A."/>
        </authorList>
    </citation>
    <scope>NUCLEOTIDE SEQUENCE</scope>
    <source>
        <strain evidence="7">CBS2887</strain>
    </source>
</reference>
<sequence length="742" mass="80681">MKLLQTLTVTGGLFASLSSGFSIWEQLALLSDINPQQTLLTESEQSIFAEKYHSLVQLHKQIVTIPSVSGNEAAVIKYLDEYLLSAGFNTYVQPIPDTDRSNIYAYKGDSLSAKVLLTSHVDTVPGDFPYIAKAEGVIYGRGVNDAKGSVASQIIAAEELYRSKEIQEGDLALLFVVGEENSGIGMKYASSGPQFQEVNWDYAVFGEPTELTLGVGHKGGYGFKLTVKGKASHSGYPELGVDANLKLIDIIGKLRAIEFEEDELLGITTVNFGLINGGLAANIVSPEAQVTVSARVATNAADVRKKFLEVIEAERLNFAGSIIVEDRVGKDPVYLSYDIPGFDTSVLKYGTDVFSLKKNSVKAVYLYGPGSITNAHSPEEHIYVSDLASAVKGYKDIARWLLANKMRERKPHSWLQVADFEILRGNLSDLIVQQSSQEFRVSLTSNFRLEVRSGNFKLVIWIVASGDQLGGLFIQQLPSQVSSQLLLSVIQGDLMLDPLVQLGSGHFSSGGIFHQVVDRNTTGTSQPSLHNVLAGVLESLDGGEDVVPSATVQPRGMVLQFVNDLIHLEGSWQGFNQDSGTDRTSSDGQEVLGNVEDIVPQSGLQVVLHLWQVEVRAMTNFNQLLSVVEEVQTEIQHGGRDRLTINNNMGVNHVPPSWSQDQSRGLAKRLGHFVGLAIGFIGEVDLAPDGIVKVHLTVDHVFPSRRSRVLQVGHVGLDVGVQGIDKHGSGRRRSCDFSVSAN</sequence>
<organism evidence="7 8">
    <name type="scientific">Wickerhamomyces pijperi</name>
    <name type="common">Yeast</name>
    <name type="synonym">Pichia pijperi</name>
    <dbReference type="NCBI Taxonomy" id="599730"/>
    <lineage>
        <taxon>Eukaryota</taxon>
        <taxon>Fungi</taxon>
        <taxon>Dikarya</taxon>
        <taxon>Ascomycota</taxon>
        <taxon>Saccharomycotina</taxon>
        <taxon>Saccharomycetes</taxon>
        <taxon>Phaffomycetales</taxon>
        <taxon>Wickerhamomycetaceae</taxon>
        <taxon>Wickerhamomyces</taxon>
    </lineage>
</organism>
<comment type="cofactor">
    <cofactor evidence="1">
        <name>Zn(2+)</name>
        <dbReference type="ChEBI" id="CHEBI:29105"/>
    </cofactor>
</comment>
<reference evidence="7" key="1">
    <citation type="journal article" date="2021" name="Open Biol.">
        <title>Shared evolutionary footprints suggest mitochondrial oxidative damage underlies multiple complex I losses in fungi.</title>
        <authorList>
            <person name="Schikora-Tamarit M.A."/>
            <person name="Marcet-Houben M."/>
            <person name="Nosek J."/>
            <person name="Gabaldon T."/>
        </authorList>
    </citation>
    <scope>NUCLEOTIDE SEQUENCE</scope>
    <source>
        <strain evidence="7">CBS2887</strain>
    </source>
</reference>
<evidence type="ECO:0000313" key="8">
    <source>
        <dbReference type="Proteomes" id="UP000774326"/>
    </source>
</evidence>
<keyword evidence="8" id="KW-1185">Reference proteome</keyword>
<evidence type="ECO:0000313" key="7">
    <source>
        <dbReference type="EMBL" id="KAH3682251.1"/>
    </source>
</evidence>
<evidence type="ECO:0000259" key="6">
    <source>
        <dbReference type="Pfam" id="PF07687"/>
    </source>
</evidence>
<keyword evidence="3" id="KW-0479">Metal-binding</keyword>
<evidence type="ECO:0000256" key="4">
    <source>
        <dbReference type="ARBA" id="ARBA00022801"/>
    </source>
</evidence>
<keyword evidence="5" id="KW-0862">Zinc</keyword>
<dbReference type="Pfam" id="PF07687">
    <property type="entry name" value="M20_dimer"/>
    <property type="match status" value="1"/>
</dbReference>
<dbReference type="PANTHER" id="PTHR43808">
    <property type="entry name" value="ACETYLORNITHINE DEACETYLASE"/>
    <property type="match status" value="1"/>
</dbReference>
<feature type="domain" description="Peptidase M20 dimerisation" evidence="6">
    <location>
        <begin position="215"/>
        <end position="313"/>
    </location>
</feature>
<dbReference type="AlphaFoldDB" id="A0A9P8TL32"/>
<proteinExistence type="inferred from homology"/>
<dbReference type="SUPFAM" id="SSF55031">
    <property type="entry name" value="Bacterial exopeptidase dimerisation domain"/>
    <property type="match status" value="1"/>
</dbReference>
<dbReference type="InterPro" id="IPR001261">
    <property type="entry name" value="ArgE/DapE_CS"/>
</dbReference>
<protein>
    <recommendedName>
        <fullName evidence="6">Peptidase M20 dimerisation domain-containing protein</fullName>
    </recommendedName>
</protein>
<comment type="similarity">
    <text evidence="2">Belongs to the peptidase M20A family.</text>
</comment>
<dbReference type="OrthoDB" id="3064516at2759"/>
<dbReference type="GO" id="GO:0046872">
    <property type="term" value="F:metal ion binding"/>
    <property type="evidence" value="ECO:0007669"/>
    <property type="project" value="UniProtKB-KW"/>
</dbReference>
<dbReference type="Gene3D" id="3.40.630.10">
    <property type="entry name" value="Zn peptidases"/>
    <property type="match status" value="1"/>
</dbReference>
<dbReference type="Proteomes" id="UP000774326">
    <property type="component" value="Unassembled WGS sequence"/>
</dbReference>
<dbReference type="Gene3D" id="3.30.70.360">
    <property type="match status" value="1"/>
</dbReference>
<keyword evidence="4" id="KW-0378">Hydrolase</keyword>
<name>A0A9P8TL32_WICPI</name>
<evidence type="ECO:0000256" key="2">
    <source>
        <dbReference type="ARBA" id="ARBA00006247"/>
    </source>
</evidence>
<dbReference type="PROSITE" id="PS00758">
    <property type="entry name" value="ARGE_DAPE_CPG2_1"/>
    <property type="match status" value="1"/>
</dbReference>
<evidence type="ECO:0000256" key="5">
    <source>
        <dbReference type="ARBA" id="ARBA00022833"/>
    </source>
</evidence>
<dbReference type="InterPro" id="IPR011650">
    <property type="entry name" value="Peptidase_M20_dimer"/>
</dbReference>
<dbReference type="Pfam" id="PF01546">
    <property type="entry name" value="Peptidase_M20"/>
    <property type="match status" value="1"/>
</dbReference>
<evidence type="ECO:0000256" key="1">
    <source>
        <dbReference type="ARBA" id="ARBA00001947"/>
    </source>
</evidence>
<dbReference type="InterPro" id="IPR002933">
    <property type="entry name" value="Peptidase_M20"/>
</dbReference>
<gene>
    <name evidence="7" type="ORF">WICPIJ_006780</name>
</gene>
<dbReference type="PANTHER" id="PTHR43808:SF8">
    <property type="entry name" value="PEPTIDASE M20 DIMERISATION DOMAIN-CONTAINING PROTEIN"/>
    <property type="match status" value="1"/>
</dbReference>
<feature type="non-terminal residue" evidence="7">
    <location>
        <position position="1"/>
    </location>
</feature>
<comment type="caution">
    <text evidence="7">The sequence shown here is derived from an EMBL/GenBank/DDBJ whole genome shotgun (WGS) entry which is preliminary data.</text>
</comment>
<dbReference type="EMBL" id="JAEUBG010003833">
    <property type="protein sequence ID" value="KAH3682251.1"/>
    <property type="molecule type" value="Genomic_DNA"/>
</dbReference>
<dbReference type="InterPro" id="IPR036264">
    <property type="entry name" value="Bact_exopeptidase_dim_dom"/>
</dbReference>